<dbReference type="Proteomes" id="UP000037046">
    <property type="component" value="Unassembled WGS sequence"/>
</dbReference>
<evidence type="ECO:0000313" key="3">
    <source>
        <dbReference type="EMBL" id="KNX42957.1"/>
    </source>
</evidence>
<accession>A0A0L6CYV5</accession>
<dbReference type="GO" id="GO:0006313">
    <property type="term" value="P:DNA transposition"/>
    <property type="evidence" value="ECO:0007669"/>
    <property type="project" value="InterPro"/>
</dbReference>
<dbReference type="PANTHER" id="PTHR33055">
    <property type="entry name" value="TRANSPOSASE FOR INSERTION SEQUENCE ELEMENT IS1111A"/>
    <property type="match status" value="1"/>
</dbReference>
<dbReference type="OrthoDB" id="8261795at2"/>
<dbReference type="InterPro" id="IPR003346">
    <property type="entry name" value="Transposase_20"/>
</dbReference>
<comment type="caution">
    <text evidence="3">The sequence shown here is derived from an EMBL/GenBank/DDBJ whole genome shotgun (WGS) entry which is preliminary data.</text>
</comment>
<dbReference type="InterPro" id="IPR002525">
    <property type="entry name" value="Transp_IS110-like_N"/>
</dbReference>
<evidence type="ECO:0000313" key="4">
    <source>
        <dbReference type="Proteomes" id="UP000037046"/>
    </source>
</evidence>
<feature type="domain" description="Transposase IS116/IS110/IS902 C-terminal" evidence="2">
    <location>
        <begin position="212"/>
        <end position="293"/>
    </location>
</feature>
<reference evidence="4" key="1">
    <citation type="submission" date="2015-07" db="EMBL/GenBank/DDBJ databases">
        <title>Draft Genome Sequence of Roseovarius tolerans EL-164, a producer of N-Acylated Alanine Methyl Esters (NAMEs).</title>
        <authorList>
            <person name="Voget S."/>
            <person name="Bruns H."/>
            <person name="Wagner-Doebler I."/>
            <person name="Schulz S."/>
            <person name="Daniel R."/>
        </authorList>
    </citation>
    <scope>NUCLEOTIDE SEQUENCE [LARGE SCALE GENOMIC DNA]</scope>
    <source>
        <strain evidence="4">EL-164</strain>
    </source>
</reference>
<evidence type="ECO:0000259" key="2">
    <source>
        <dbReference type="Pfam" id="PF02371"/>
    </source>
</evidence>
<proteinExistence type="predicted"/>
<name>A0A0L6CYV5_9RHOB</name>
<dbReference type="AlphaFoldDB" id="A0A0L6CYV5"/>
<dbReference type="GO" id="GO:0004803">
    <property type="term" value="F:transposase activity"/>
    <property type="evidence" value="ECO:0007669"/>
    <property type="project" value="InterPro"/>
</dbReference>
<keyword evidence="4" id="KW-1185">Reference proteome</keyword>
<dbReference type="RefSeq" id="WP_050661423.1">
    <property type="nucleotide sequence ID" value="NZ_CP118494.1"/>
</dbReference>
<organism evidence="3 4">
    <name type="scientific">Roseovarius tolerans</name>
    <dbReference type="NCBI Taxonomy" id="74031"/>
    <lineage>
        <taxon>Bacteria</taxon>
        <taxon>Pseudomonadati</taxon>
        <taxon>Pseudomonadota</taxon>
        <taxon>Alphaproteobacteria</taxon>
        <taxon>Rhodobacterales</taxon>
        <taxon>Roseobacteraceae</taxon>
        <taxon>Roseovarius</taxon>
    </lineage>
</organism>
<dbReference type="PATRIC" id="fig|74031.6.peg.371"/>
<dbReference type="PANTHER" id="PTHR33055:SF3">
    <property type="entry name" value="PUTATIVE TRANSPOSASE FOR IS117-RELATED"/>
    <property type="match status" value="1"/>
</dbReference>
<dbReference type="GO" id="GO:0003677">
    <property type="term" value="F:DNA binding"/>
    <property type="evidence" value="ECO:0007669"/>
    <property type="project" value="InterPro"/>
</dbReference>
<protein>
    <submittedName>
        <fullName evidence="3">Transposase IS116/IS110/IS902 family protein</fullName>
    </submittedName>
</protein>
<feature type="domain" description="Transposase IS110-like N-terminal" evidence="1">
    <location>
        <begin position="5"/>
        <end position="150"/>
    </location>
</feature>
<dbReference type="Pfam" id="PF02371">
    <property type="entry name" value="Transposase_20"/>
    <property type="match status" value="1"/>
</dbReference>
<dbReference type="NCBIfam" id="NF033542">
    <property type="entry name" value="transpos_IS110"/>
    <property type="match status" value="1"/>
</dbReference>
<gene>
    <name evidence="3" type="ORF">ROTO_03620</name>
</gene>
<sequence length="337" mass="37112">MTYYIGLDVSVESTAVCVIDADGCVKREFSARSHPEDLANALDPFSDQIAGIGLEAGPMSGFLVEGLKQRGLHSVLMETRRVHAALSAIPVKTDRRDARGIAELLRMGWFQPVHLKTPAARDLRVMLSARDSLGRRVRELDNSVRGLLRGFGLRVPTGARGRFCELVRDLIAGNLLLEAAISPLLSARDAMAAEFAKLDKLVRDQSRNDDVCRRLMTIPGVGAVVAMTFRAAIDDPKRFRSSKSVGACFGLTPRRYQSGETDRVTSITKAGDASVRTALYEAAHVMLVRTTRWTPLRAWAMRVAARRGAKRAKIALARKLAVIMHRMWIDGTEFKTA</sequence>
<evidence type="ECO:0000259" key="1">
    <source>
        <dbReference type="Pfam" id="PF01548"/>
    </source>
</evidence>
<dbReference type="InterPro" id="IPR047650">
    <property type="entry name" value="Transpos_IS110"/>
</dbReference>
<dbReference type="Pfam" id="PF01548">
    <property type="entry name" value="DEDD_Tnp_IS110"/>
    <property type="match status" value="1"/>
</dbReference>
<dbReference type="EMBL" id="LGVV01000003">
    <property type="protein sequence ID" value="KNX42957.1"/>
    <property type="molecule type" value="Genomic_DNA"/>
</dbReference>